<evidence type="ECO:0000313" key="6">
    <source>
        <dbReference type="Proteomes" id="UP001157974"/>
    </source>
</evidence>
<dbReference type="Gene3D" id="2.150.10.10">
    <property type="entry name" value="Serralysin-like metalloprotease, C-terminal"/>
    <property type="match status" value="2"/>
</dbReference>
<feature type="compositionally biased region" description="Acidic residues" evidence="3">
    <location>
        <begin position="345"/>
        <end position="357"/>
    </location>
</feature>
<dbReference type="EMBL" id="JAMWBK010000013">
    <property type="protein sequence ID" value="KAJ8900702.1"/>
    <property type="molecule type" value="Genomic_DNA"/>
</dbReference>
<dbReference type="PANTHER" id="PTHR38340:SF1">
    <property type="entry name" value="S-LAYER PROTEIN"/>
    <property type="match status" value="1"/>
</dbReference>
<feature type="signal peptide" evidence="4">
    <location>
        <begin position="1"/>
        <end position="23"/>
    </location>
</feature>
<evidence type="ECO:0000256" key="4">
    <source>
        <dbReference type="SAM" id="SignalP"/>
    </source>
</evidence>
<dbReference type="PANTHER" id="PTHR38340">
    <property type="entry name" value="S-LAYER PROTEIN"/>
    <property type="match status" value="1"/>
</dbReference>
<evidence type="ECO:0000256" key="3">
    <source>
        <dbReference type="SAM" id="MobiDB-lite"/>
    </source>
</evidence>
<keyword evidence="2" id="KW-0964">Secreted</keyword>
<dbReference type="InterPro" id="IPR011049">
    <property type="entry name" value="Serralysin-like_metalloprot_C"/>
</dbReference>
<proteinExistence type="predicted"/>
<dbReference type="Proteomes" id="UP001157974">
    <property type="component" value="Unassembled WGS sequence"/>
</dbReference>
<protein>
    <recommendedName>
        <fullName evidence="7">Calcium-binding protein</fullName>
    </recommendedName>
</protein>
<comment type="caution">
    <text evidence="5">The sequence shown here is derived from an EMBL/GenBank/DDBJ whole genome shotgun (WGS) entry which is preliminary data.</text>
</comment>
<evidence type="ECO:0000256" key="2">
    <source>
        <dbReference type="ARBA" id="ARBA00022525"/>
    </source>
</evidence>
<feature type="compositionally biased region" description="Basic and acidic residues" evidence="3">
    <location>
        <begin position="321"/>
        <end position="331"/>
    </location>
</feature>
<keyword evidence="6" id="KW-1185">Reference proteome</keyword>
<dbReference type="InterPro" id="IPR050557">
    <property type="entry name" value="RTX_toxin/Mannuronan_C5-epim"/>
</dbReference>
<accession>A0AAV8UHC8</accession>
<dbReference type="InterPro" id="IPR001343">
    <property type="entry name" value="Hemolysn_Ca-bd"/>
</dbReference>
<reference evidence="5 6" key="1">
    <citation type="journal article" date="2023" name="Nat. Commun.">
        <title>Origin of minicircular mitochondrial genomes in red algae.</title>
        <authorList>
            <person name="Lee Y."/>
            <person name="Cho C.H."/>
            <person name="Lee Y.M."/>
            <person name="Park S.I."/>
            <person name="Yang J.H."/>
            <person name="West J.A."/>
            <person name="Bhattacharya D."/>
            <person name="Yoon H.S."/>
        </authorList>
    </citation>
    <scope>NUCLEOTIDE SEQUENCE [LARGE SCALE GENOMIC DNA]</scope>
    <source>
        <strain evidence="5 6">CCMP1338</strain>
        <tissue evidence="5">Whole cell</tissue>
    </source>
</reference>
<dbReference type="Gene3D" id="2.160.20.160">
    <property type="match status" value="1"/>
</dbReference>
<feature type="chain" id="PRO_5043372957" description="Calcium-binding protein" evidence="4">
    <location>
        <begin position="24"/>
        <end position="526"/>
    </location>
</feature>
<sequence length="526" mass="56651">MALFGRLFVCAVVVVALGSVSLAESRVGLRSSARQSSLSTCFDKILPSQSFRFFSKTCLVLTDKKRDWLGEVCFSTSSKRLRTTKPLKVKFSGIPGSTLSRVYIGLFSDCSVISKLDATAYPHLPFTKIKTLTRVPNNLDENYVQKFSWFLKPNALIAERNCCDVQPLCVRVQADVFRRPTSTVLSRATPESKDPKLQMNCKNVIRGTSGDDKLDGTEYVDFIYGYGGNDRLRGFGGDDKLVGGTGDDRVFAGDGDDRVFLNDGDDFAIGDPGDDKIFGGAGDDYIAGQEDADTLFGGSGDDVVKGGGGDDYIDGGDDDDKLYGDEGRDHVLGGGGNDYIHGGDDNDTLEGGDGDDFVLDHPGTAESQAPYAKNKISGGNGNDYLKDTSEYDSEIYGGDGDDRLIGGERQFGGEGNDYLRAGGYGGFYQSGGLGDDEIRNYNINRYQGGFAVVKGDEGDDTIWARSRHPGKKIYGGDGNDEITLEGGYYDRIYGNAGDDSITATDDKVQIIDGGDGKDTINGVQEY</sequence>
<dbReference type="AlphaFoldDB" id="A0AAV8UHC8"/>
<comment type="subcellular location">
    <subcellularLocation>
        <location evidence="1">Secreted</location>
    </subcellularLocation>
</comment>
<organism evidence="5 6">
    <name type="scientific">Rhodosorus marinus</name>
    <dbReference type="NCBI Taxonomy" id="101924"/>
    <lineage>
        <taxon>Eukaryota</taxon>
        <taxon>Rhodophyta</taxon>
        <taxon>Stylonematophyceae</taxon>
        <taxon>Stylonematales</taxon>
        <taxon>Stylonemataceae</taxon>
        <taxon>Rhodosorus</taxon>
    </lineage>
</organism>
<feature type="compositionally biased region" description="Acidic residues" evidence="3">
    <location>
        <begin position="311"/>
        <end position="320"/>
    </location>
</feature>
<name>A0AAV8UHC8_9RHOD</name>
<dbReference type="GO" id="GO:0005509">
    <property type="term" value="F:calcium ion binding"/>
    <property type="evidence" value="ECO:0007669"/>
    <property type="project" value="InterPro"/>
</dbReference>
<evidence type="ECO:0000256" key="1">
    <source>
        <dbReference type="ARBA" id="ARBA00004613"/>
    </source>
</evidence>
<evidence type="ECO:0008006" key="7">
    <source>
        <dbReference type="Google" id="ProtNLM"/>
    </source>
</evidence>
<dbReference type="PRINTS" id="PR00313">
    <property type="entry name" value="CABNDNGRPT"/>
</dbReference>
<keyword evidence="4" id="KW-0732">Signal</keyword>
<evidence type="ECO:0000313" key="5">
    <source>
        <dbReference type="EMBL" id="KAJ8900702.1"/>
    </source>
</evidence>
<feature type="region of interest" description="Disordered" evidence="3">
    <location>
        <begin position="306"/>
        <end position="390"/>
    </location>
</feature>
<dbReference type="Pfam" id="PF00353">
    <property type="entry name" value="HemolysinCabind"/>
    <property type="match status" value="6"/>
</dbReference>
<dbReference type="GO" id="GO:0005576">
    <property type="term" value="C:extracellular region"/>
    <property type="evidence" value="ECO:0007669"/>
    <property type="project" value="UniProtKB-SubCell"/>
</dbReference>
<dbReference type="SUPFAM" id="SSF51120">
    <property type="entry name" value="beta-Roll"/>
    <property type="match status" value="2"/>
</dbReference>
<gene>
    <name evidence="5" type="ORF">NDN08_000003</name>
</gene>